<accession>A0A450ZXW6</accession>
<reference evidence="1" key="1">
    <citation type="submission" date="2019-02" db="EMBL/GenBank/DDBJ databases">
        <authorList>
            <person name="Gruber-Vodicka R. H."/>
            <person name="Seah K. B. B."/>
        </authorList>
    </citation>
    <scope>NUCLEOTIDE SEQUENCE</scope>
    <source>
        <strain evidence="2">BECK_BY19</strain>
        <strain evidence="1">BECK_BY8</strain>
    </source>
</reference>
<name>A0A450ZXW6_9GAMM</name>
<evidence type="ECO:0000313" key="1">
    <source>
        <dbReference type="EMBL" id="VFK58644.1"/>
    </source>
</evidence>
<gene>
    <name evidence="1" type="ORF">BECKUNK1418G_GA0071005_100424</name>
    <name evidence="2" type="ORF">BECKUNK1418H_GA0071006_100326</name>
</gene>
<protein>
    <submittedName>
        <fullName evidence="1">Uncharacterized protein</fullName>
    </submittedName>
</protein>
<dbReference type="AlphaFoldDB" id="A0A450ZXW6"/>
<proteinExistence type="predicted"/>
<dbReference type="EMBL" id="CAADFZ010000004">
    <property type="protein sequence ID" value="VFK58644.1"/>
    <property type="molecule type" value="Genomic_DNA"/>
</dbReference>
<evidence type="ECO:0000313" key="2">
    <source>
        <dbReference type="EMBL" id="VFK68504.1"/>
    </source>
</evidence>
<dbReference type="EMBL" id="CAADGD010000003">
    <property type="protein sequence ID" value="VFK68504.1"/>
    <property type="molecule type" value="Genomic_DNA"/>
</dbReference>
<sequence length="64" mass="7468">MAEETIQLKDITLFIFRSALQIAPVLRNTSFTLQKYRIMPCRFETKLRQKGMLASACGFLWIPM</sequence>
<organism evidence="1">
    <name type="scientific">Candidatus Kentrum sp. UNK</name>
    <dbReference type="NCBI Taxonomy" id="2126344"/>
    <lineage>
        <taxon>Bacteria</taxon>
        <taxon>Pseudomonadati</taxon>
        <taxon>Pseudomonadota</taxon>
        <taxon>Gammaproteobacteria</taxon>
        <taxon>Candidatus Kentrum</taxon>
    </lineage>
</organism>